<reference evidence="3" key="1">
    <citation type="submission" date="2025-08" db="UniProtKB">
        <authorList>
            <consortium name="RefSeq"/>
        </authorList>
    </citation>
    <scope>IDENTIFICATION</scope>
    <source>
        <tissue evidence="3">Liver</tissue>
    </source>
</reference>
<evidence type="ECO:0000313" key="2">
    <source>
        <dbReference type="Proteomes" id="UP000886700"/>
    </source>
</evidence>
<sequence length="408" mass="44550">MDTDLPVPLSPAFLKVTRVRAQVCPRVFAPNLPRSVTPQSSGRWATRAVRPALRVVPTGGPAPAPPPARSLRPAPGPPRSAPLAPPLRQAAQSLGGSRGSRGSSGNQSCLHGDAASQARNSEPSVSGERAWHSWSALRGISLAGPPAGWGSGAPRLPRHRPRSLGPEFCIPEIPRNYLDKKDVVKAPKSRQNGTLLVFDPKEKVMIDPNKAISQKEASSKKIEDKVSLKSTENRPSSRSLENKDDLTNWQSDLWSSSFVKESAGEAVKDAVLVKQEKNTEFCLQDIEEKLSDSTDGDGDDDTNDEDDEGPVKKETRAPLELMAEFLRAEMGRDYQLAKKLCQMILIYEPENPVAKEFFLLIEEILLKEKAQKQEEDEEDSDEDTSSESEAESSEDASDDSSDECEDGS</sequence>
<evidence type="ECO:0000313" key="3">
    <source>
        <dbReference type="RefSeq" id="XP_012973763.1"/>
    </source>
</evidence>
<feature type="region of interest" description="Disordered" evidence="1">
    <location>
        <begin position="287"/>
        <end position="316"/>
    </location>
</feature>
<proteinExistence type="predicted"/>
<feature type="compositionally biased region" description="Acidic residues" evidence="1">
    <location>
        <begin position="374"/>
        <end position="408"/>
    </location>
</feature>
<dbReference type="GeneID" id="101838444"/>
<feature type="compositionally biased region" description="Polar residues" evidence="1">
    <location>
        <begin position="228"/>
        <end position="239"/>
    </location>
</feature>
<dbReference type="OrthoDB" id="9950633at2759"/>
<dbReference type="PANTHER" id="PTHR21520">
    <property type="entry name" value="GLUTAMATE-RICH PROTEIN 2"/>
    <property type="match status" value="1"/>
</dbReference>
<dbReference type="Proteomes" id="UP000886700">
    <property type="component" value="Unplaced"/>
</dbReference>
<feature type="region of interest" description="Disordered" evidence="1">
    <location>
        <begin position="51"/>
        <end position="127"/>
    </location>
</feature>
<evidence type="ECO:0000256" key="1">
    <source>
        <dbReference type="SAM" id="MobiDB-lite"/>
    </source>
</evidence>
<dbReference type="InterPro" id="IPR026703">
    <property type="entry name" value="ERICH2"/>
</dbReference>
<keyword evidence="2" id="KW-1185">Reference proteome</keyword>
<feature type="compositionally biased region" description="Basic and acidic residues" evidence="1">
    <location>
        <begin position="217"/>
        <end position="227"/>
    </location>
</feature>
<feature type="region of interest" description="Disordered" evidence="1">
    <location>
        <begin position="369"/>
        <end position="408"/>
    </location>
</feature>
<dbReference type="PANTHER" id="PTHR21520:SF2">
    <property type="entry name" value="GLUTAMATE-RICH PROTEIN 2"/>
    <property type="match status" value="1"/>
</dbReference>
<feature type="region of interest" description="Disordered" evidence="1">
    <location>
        <begin position="209"/>
        <end position="243"/>
    </location>
</feature>
<feature type="compositionally biased region" description="Pro residues" evidence="1">
    <location>
        <begin position="60"/>
        <end position="85"/>
    </location>
</feature>
<dbReference type="AlphaFoldDB" id="A0A1U8CD79"/>
<protein>
    <submittedName>
        <fullName evidence="3">Glutamate-rich protein 2 isoform X1</fullName>
    </submittedName>
</protein>
<feature type="compositionally biased region" description="Low complexity" evidence="1">
    <location>
        <begin position="86"/>
        <end position="105"/>
    </location>
</feature>
<feature type="compositionally biased region" description="Acidic residues" evidence="1">
    <location>
        <begin position="294"/>
        <end position="308"/>
    </location>
</feature>
<organism evidence="2 3">
    <name type="scientific">Mesocricetus auratus</name>
    <name type="common">Golden hamster</name>
    <dbReference type="NCBI Taxonomy" id="10036"/>
    <lineage>
        <taxon>Eukaryota</taxon>
        <taxon>Metazoa</taxon>
        <taxon>Chordata</taxon>
        <taxon>Craniata</taxon>
        <taxon>Vertebrata</taxon>
        <taxon>Euteleostomi</taxon>
        <taxon>Mammalia</taxon>
        <taxon>Eutheria</taxon>
        <taxon>Euarchontoglires</taxon>
        <taxon>Glires</taxon>
        <taxon>Rodentia</taxon>
        <taxon>Myomorpha</taxon>
        <taxon>Muroidea</taxon>
        <taxon>Cricetidae</taxon>
        <taxon>Cricetinae</taxon>
        <taxon>Mesocricetus</taxon>
    </lineage>
</organism>
<gene>
    <name evidence="3" type="primary">Erich2</name>
</gene>
<accession>A0A1U8CD79</accession>
<name>A0A1U8CD79_MESAU</name>
<dbReference type="CTD" id="285141"/>
<dbReference type="RefSeq" id="XP_012973763.1">
    <property type="nucleotide sequence ID" value="XM_013118309.3"/>
</dbReference>